<dbReference type="OrthoDB" id="9378527at2759"/>
<reference evidence="4" key="1">
    <citation type="submission" date="2017-02" db="UniProtKB">
        <authorList>
            <consortium name="WormBaseParasite"/>
        </authorList>
    </citation>
    <scope>IDENTIFICATION</scope>
</reference>
<gene>
    <name evidence="2" type="ORF">HDID_LOCUS5775</name>
</gene>
<evidence type="ECO:0000313" key="2">
    <source>
        <dbReference type="EMBL" id="VDL58093.1"/>
    </source>
</evidence>
<feature type="region of interest" description="Disordered" evidence="1">
    <location>
        <begin position="82"/>
        <end position="145"/>
    </location>
</feature>
<evidence type="ECO:0000256" key="1">
    <source>
        <dbReference type="SAM" id="MobiDB-lite"/>
    </source>
</evidence>
<evidence type="ECO:0000313" key="3">
    <source>
        <dbReference type="Proteomes" id="UP000274504"/>
    </source>
</evidence>
<dbReference type="STRING" id="6216.A0A0R3SLG2"/>
<dbReference type="Proteomes" id="UP000274504">
    <property type="component" value="Unassembled WGS sequence"/>
</dbReference>
<reference evidence="2 3" key="2">
    <citation type="submission" date="2018-11" db="EMBL/GenBank/DDBJ databases">
        <authorList>
            <consortium name="Pathogen Informatics"/>
        </authorList>
    </citation>
    <scope>NUCLEOTIDE SEQUENCE [LARGE SCALE GENOMIC DNA]</scope>
</reference>
<dbReference type="WBParaSite" id="HDID_0000577701-mRNA-1">
    <property type="protein sequence ID" value="HDID_0000577701-mRNA-1"/>
    <property type="gene ID" value="HDID_0000577701"/>
</dbReference>
<dbReference type="AlphaFoldDB" id="A0A0R3SLG2"/>
<feature type="compositionally biased region" description="Low complexity" evidence="1">
    <location>
        <begin position="104"/>
        <end position="119"/>
    </location>
</feature>
<evidence type="ECO:0000313" key="4">
    <source>
        <dbReference type="WBParaSite" id="HDID_0000577701-mRNA-1"/>
    </source>
</evidence>
<organism evidence="4">
    <name type="scientific">Hymenolepis diminuta</name>
    <name type="common">Rat tapeworm</name>
    <dbReference type="NCBI Taxonomy" id="6216"/>
    <lineage>
        <taxon>Eukaryota</taxon>
        <taxon>Metazoa</taxon>
        <taxon>Spiralia</taxon>
        <taxon>Lophotrochozoa</taxon>
        <taxon>Platyhelminthes</taxon>
        <taxon>Cestoda</taxon>
        <taxon>Eucestoda</taxon>
        <taxon>Cyclophyllidea</taxon>
        <taxon>Hymenolepididae</taxon>
        <taxon>Hymenolepis</taxon>
    </lineage>
</organism>
<accession>A0A0R3SLG2</accession>
<proteinExistence type="predicted"/>
<name>A0A0R3SLG2_HYMDI</name>
<dbReference type="EMBL" id="UYSG01003397">
    <property type="protein sequence ID" value="VDL58093.1"/>
    <property type="molecule type" value="Genomic_DNA"/>
</dbReference>
<protein>
    <submittedName>
        <fullName evidence="2 4">Uncharacterized protein</fullName>
    </submittedName>
</protein>
<sequence>MYLWQIFQKTWQSTDPKTSPLMEPVTTTSPEADITAQMAQLNLQTNGTLVTPVNGTTGIPITNNNISAPRQRTGIPRYAIPYRRPDEKPAATVAKTNGSSGTKSPAANAATSPAASESAVNDKPATAVSAIPRGRNGFRTDSVGDDSSAIGGGVNSYKGARAASVGECFCDIYYLTNAFSILALYLFGGYE</sequence>
<feature type="compositionally biased region" description="Polar residues" evidence="1">
    <location>
        <begin position="94"/>
        <end position="103"/>
    </location>
</feature>